<sequence>MTELQTELRETFEANGYDVAEVSVNRDRVRIVVLEGDASADDLEALTHEVLDPEETLGLNVTTETIDGQDVVGTVVSFRRRE</sequence>
<dbReference type="EMBL" id="CP025066">
    <property type="protein sequence ID" value="AUX09434.1"/>
    <property type="molecule type" value="Genomic_DNA"/>
</dbReference>
<dbReference type="KEGG" id="hdf:AArcSl_1808"/>
<dbReference type="GeneID" id="37878163"/>
<dbReference type="RefSeq" id="WP_119818015.1">
    <property type="nucleotide sequence ID" value="NZ_CP025066.1"/>
</dbReference>
<dbReference type="Proteomes" id="UP000263012">
    <property type="component" value="Chromosome"/>
</dbReference>
<evidence type="ECO:0000313" key="2">
    <source>
        <dbReference type="Proteomes" id="UP000263012"/>
    </source>
</evidence>
<organism evidence="1 2">
    <name type="scientific">Halalkaliarchaeum desulfuricum</name>
    <dbReference type="NCBI Taxonomy" id="2055893"/>
    <lineage>
        <taxon>Archaea</taxon>
        <taxon>Methanobacteriati</taxon>
        <taxon>Methanobacteriota</taxon>
        <taxon>Stenosarchaea group</taxon>
        <taxon>Halobacteria</taxon>
        <taxon>Halobacteriales</taxon>
        <taxon>Haloferacaceae</taxon>
        <taxon>Halalkaliarchaeum</taxon>
    </lineage>
</organism>
<keyword evidence="2" id="KW-1185">Reference proteome</keyword>
<protein>
    <submittedName>
        <fullName evidence="1">Uncharacterized protein</fullName>
    </submittedName>
</protein>
<reference evidence="2" key="1">
    <citation type="submission" date="2017-11" db="EMBL/GenBank/DDBJ databases">
        <title>Phenotypic and genomic properties of facultatively anaerobic sulfur-reducing natronoarchaea from hypersaline soda lakes.</title>
        <authorList>
            <person name="Sorokin D.Y."/>
            <person name="Kublanov I.V."/>
            <person name="Roman P."/>
            <person name="Sinninghe Damste J.S."/>
            <person name="Golyshin P.N."/>
            <person name="Rojo D."/>
            <person name="Ciordia S."/>
            <person name="Mena M.D.C."/>
            <person name="Ferrer M."/>
            <person name="Messina E."/>
            <person name="Smedile F."/>
            <person name="La Spada G."/>
            <person name="La Cono V."/>
            <person name="Yakimov M.M."/>
        </authorList>
    </citation>
    <scope>NUCLEOTIDE SEQUENCE [LARGE SCALE GENOMIC DNA]</scope>
    <source>
        <strain evidence="2">AArc-Sl</strain>
    </source>
</reference>
<gene>
    <name evidence="1" type="ORF">AArcSl_1808</name>
</gene>
<proteinExistence type="predicted"/>
<name>A0A343TK12_9EURY</name>
<evidence type="ECO:0000313" key="1">
    <source>
        <dbReference type="EMBL" id="AUX09434.1"/>
    </source>
</evidence>
<dbReference type="OrthoDB" id="319931at2157"/>
<accession>A0A343TK12</accession>
<dbReference type="AlphaFoldDB" id="A0A343TK12"/>